<evidence type="ECO:0000256" key="3">
    <source>
        <dbReference type="PROSITE-ProRule" id="PRU10141"/>
    </source>
</evidence>
<dbReference type="PANTHER" id="PTHR24359:SF34">
    <property type="entry name" value="PROTEIN KINASE DOMAIN-CONTAINING PROTEIN"/>
    <property type="match status" value="1"/>
</dbReference>
<feature type="domain" description="Protein kinase" evidence="6">
    <location>
        <begin position="39"/>
        <end position="358"/>
    </location>
</feature>
<keyword evidence="8" id="KW-1185">Reference proteome</keyword>
<proteinExistence type="inferred from homology"/>
<organism evidence="7 8">
    <name type="scientific">Takifugu flavidus</name>
    <name type="common">sansaifugu</name>
    <dbReference type="NCBI Taxonomy" id="433684"/>
    <lineage>
        <taxon>Eukaryota</taxon>
        <taxon>Metazoa</taxon>
        <taxon>Chordata</taxon>
        <taxon>Craniata</taxon>
        <taxon>Vertebrata</taxon>
        <taxon>Euteleostomi</taxon>
        <taxon>Actinopterygii</taxon>
        <taxon>Neopterygii</taxon>
        <taxon>Teleostei</taxon>
        <taxon>Neoteleostei</taxon>
        <taxon>Acanthomorphata</taxon>
        <taxon>Eupercaria</taxon>
        <taxon>Tetraodontiformes</taxon>
        <taxon>Tetradontoidea</taxon>
        <taxon>Tetraodontidae</taxon>
        <taxon>Takifugu</taxon>
    </lineage>
</organism>
<dbReference type="PROSITE" id="PS00107">
    <property type="entry name" value="PROTEIN_KINASE_ATP"/>
    <property type="match status" value="1"/>
</dbReference>
<evidence type="ECO:0000256" key="2">
    <source>
        <dbReference type="ARBA" id="ARBA00022840"/>
    </source>
</evidence>
<dbReference type="Gene3D" id="1.10.510.10">
    <property type="entry name" value="Transferase(Phosphotransferase) domain 1"/>
    <property type="match status" value="1"/>
</dbReference>
<evidence type="ECO:0000256" key="5">
    <source>
        <dbReference type="SAM" id="MobiDB-lite"/>
    </source>
</evidence>
<dbReference type="AlphaFoldDB" id="A0A5C6NFX3"/>
<keyword evidence="2 3" id="KW-0067">ATP-binding</keyword>
<dbReference type="PANTHER" id="PTHR24359">
    <property type="entry name" value="SERINE/THREONINE-PROTEIN KINASE SBK1"/>
    <property type="match status" value="1"/>
</dbReference>
<dbReference type="Pfam" id="PF00069">
    <property type="entry name" value="Pkinase"/>
    <property type="match status" value="1"/>
</dbReference>
<feature type="binding site" evidence="3">
    <location>
        <position position="68"/>
    </location>
    <ligand>
        <name>ATP</name>
        <dbReference type="ChEBI" id="CHEBI:30616"/>
    </ligand>
</feature>
<feature type="compositionally biased region" description="Low complexity" evidence="5">
    <location>
        <begin position="213"/>
        <end position="222"/>
    </location>
</feature>
<dbReference type="InterPro" id="IPR017441">
    <property type="entry name" value="Protein_kinase_ATP_BS"/>
</dbReference>
<evidence type="ECO:0000256" key="4">
    <source>
        <dbReference type="RuleBase" id="RU000304"/>
    </source>
</evidence>
<evidence type="ECO:0000313" key="7">
    <source>
        <dbReference type="EMBL" id="TWW65511.1"/>
    </source>
</evidence>
<dbReference type="GO" id="GO:0005524">
    <property type="term" value="F:ATP binding"/>
    <property type="evidence" value="ECO:0007669"/>
    <property type="project" value="UniProtKB-UniRule"/>
</dbReference>
<protein>
    <submittedName>
        <fullName evidence="7">Serine/threonine-protein kinase SBK1</fullName>
    </submittedName>
</protein>
<dbReference type="Gene3D" id="3.30.200.20">
    <property type="entry name" value="Phosphorylase Kinase, domain 1"/>
    <property type="match status" value="1"/>
</dbReference>
<dbReference type="PROSITE" id="PS50011">
    <property type="entry name" value="PROTEIN_KINASE_DOM"/>
    <property type="match status" value="1"/>
</dbReference>
<evidence type="ECO:0000259" key="6">
    <source>
        <dbReference type="PROSITE" id="PS50011"/>
    </source>
</evidence>
<reference evidence="7 8" key="1">
    <citation type="submission" date="2019-04" db="EMBL/GenBank/DDBJ databases">
        <title>Chromosome genome assembly for Takifugu flavidus.</title>
        <authorList>
            <person name="Xiao S."/>
        </authorList>
    </citation>
    <scope>NUCLEOTIDE SEQUENCE [LARGE SCALE GENOMIC DNA]</scope>
    <source>
        <strain evidence="7">HTHZ2018</strain>
        <tissue evidence="7">Muscle</tissue>
    </source>
</reference>
<evidence type="ECO:0000313" key="8">
    <source>
        <dbReference type="Proteomes" id="UP000324091"/>
    </source>
</evidence>
<dbReference type="Proteomes" id="UP000324091">
    <property type="component" value="Chromosome 21"/>
</dbReference>
<dbReference type="FunFam" id="1.10.510.10:FF:001434">
    <property type="entry name" value="Si:ch211-171h4.3"/>
    <property type="match status" value="1"/>
</dbReference>
<dbReference type="InterPro" id="IPR008271">
    <property type="entry name" value="Ser/Thr_kinase_AS"/>
</dbReference>
<gene>
    <name evidence="7" type="ORF">D4764_21G0004110</name>
</gene>
<keyword evidence="7" id="KW-0418">Kinase</keyword>
<evidence type="ECO:0000256" key="1">
    <source>
        <dbReference type="ARBA" id="ARBA00022741"/>
    </source>
</evidence>
<dbReference type="InterPro" id="IPR000719">
    <property type="entry name" value="Prot_kinase_dom"/>
</dbReference>
<keyword evidence="4" id="KW-0723">Serine/threonine-protein kinase</keyword>
<dbReference type="SMART" id="SM00220">
    <property type="entry name" value="S_TKc"/>
    <property type="match status" value="1"/>
</dbReference>
<dbReference type="EMBL" id="RHFK02000014">
    <property type="protein sequence ID" value="TWW65511.1"/>
    <property type="molecule type" value="Genomic_DNA"/>
</dbReference>
<dbReference type="PROSITE" id="PS00108">
    <property type="entry name" value="PROTEIN_KINASE_ST"/>
    <property type="match status" value="1"/>
</dbReference>
<dbReference type="GO" id="GO:0004674">
    <property type="term" value="F:protein serine/threonine kinase activity"/>
    <property type="evidence" value="ECO:0007669"/>
    <property type="project" value="UniProtKB-KW"/>
</dbReference>
<name>A0A5C6NFX3_9TELE</name>
<keyword evidence="7" id="KW-0808">Transferase</keyword>
<accession>A0A5C6NFX3</accession>
<sequence>MLKTESGNKMLQQAATNLLGEMCHLTAQSLTMMNTSEHFQVLKLLGEGSYGKVMLAVHRKRGTPMALKFFSRESTSLYSFLKEYNFSLSFCSHPSLTSALGIAYFTPSHYIFAQQAGLFGDLYNVILPEIGMEEDCCQRVVSQLCGALSHLHSLGFVHRDLKPENVFLFDAACRWVKLGDYGMVKARGTRVPEVWYSSPYCTPEAEIAHGNRDNWNGSNDNNNDTKEDRGKQSKSRVWVFVEPSTDSWALGIITYAMLTGTHPWAQTSSDCLSYQKYIEWFQSSKGPVDETDVWAEHKQDVPGTIEAGYDKGGYAPVAPQFTCFTPLAHAFFHLLLDPSPQCRGHPEDVLRYLGGDWMTDVERARLEKERKKSKEKGTVKEMEG</sequence>
<dbReference type="InterPro" id="IPR011009">
    <property type="entry name" value="Kinase-like_dom_sf"/>
</dbReference>
<keyword evidence="1 3" id="KW-0547">Nucleotide-binding</keyword>
<dbReference type="SUPFAM" id="SSF56112">
    <property type="entry name" value="Protein kinase-like (PK-like)"/>
    <property type="match status" value="1"/>
</dbReference>
<comment type="caution">
    <text evidence="7">The sequence shown here is derived from an EMBL/GenBank/DDBJ whole genome shotgun (WGS) entry which is preliminary data.</text>
</comment>
<feature type="region of interest" description="Disordered" evidence="5">
    <location>
        <begin position="211"/>
        <end position="231"/>
    </location>
</feature>
<comment type="similarity">
    <text evidence="4">Belongs to the protein kinase superfamily.</text>
</comment>